<dbReference type="RefSeq" id="WP_184694384.1">
    <property type="nucleotide sequence ID" value="NZ_JACHJN010000008.1"/>
</dbReference>
<dbReference type="AlphaFoldDB" id="A0A841CIV5"/>
<gene>
    <name evidence="1" type="ORF">FHS29_005030</name>
</gene>
<evidence type="ECO:0000313" key="1">
    <source>
        <dbReference type="EMBL" id="MBB5958422.1"/>
    </source>
</evidence>
<sequence length="65" mass="7144">MYVPDPEGTARNCPHGCGLTTVLARFGDGRPIRVHCGTHRAQCPGRPTRQVPRTWTAFHRPAHAA</sequence>
<dbReference type="EMBL" id="JACHJN010000008">
    <property type="protein sequence ID" value="MBB5958422.1"/>
    <property type="molecule type" value="Genomic_DNA"/>
</dbReference>
<keyword evidence="2" id="KW-1185">Reference proteome</keyword>
<name>A0A841CIV5_9PSEU</name>
<organism evidence="1 2">
    <name type="scientific">Saccharothrix tamanrassetensis</name>
    <dbReference type="NCBI Taxonomy" id="1051531"/>
    <lineage>
        <taxon>Bacteria</taxon>
        <taxon>Bacillati</taxon>
        <taxon>Actinomycetota</taxon>
        <taxon>Actinomycetes</taxon>
        <taxon>Pseudonocardiales</taxon>
        <taxon>Pseudonocardiaceae</taxon>
        <taxon>Saccharothrix</taxon>
    </lineage>
</organism>
<proteinExistence type="predicted"/>
<evidence type="ECO:0000313" key="2">
    <source>
        <dbReference type="Proteomes" id="UP000547510"/>
    </source>
</evidence>
<comment type="caution">
    <text evidence="1">The sequence shown here is derived from an EMBL/GenBank/DDBJ whole genome shotgun (WGS) entry which is preliminary data.</text>
</comment>
<dbReference type="Proteomes" id="UP000547510">
    <property type="component" value="Unassembled WGS sequence"/>
</dbReference>
<reference evidence="1 2" key="1">
    <citation type="submission" date="2020-08" db="EMBL/GenBank/DDBJ databases">
        <title>Genomic Encyclopedia of Type Strains, Phase III (KMG-III): the genomes of soil and plant-associated and newly described type strains.</title>
        <authorList>
            <person name="Whitman W."/>
        </authorList>
    </citation>
    <scope>NUCLEOTIDE SEQUENCE [LARGE SCALE GENOMIC DNA]</scope>
    <source>
        <strain evidence="1 2">CECT 8640</strain>
    </source>
</reference>
<protein>
    <submittedName>
        <fullName evidence="1">Uncharacterized protein</fullName>
    </submittedName>
</protein>
<accession>A0A841CIV5</accession>